<comment type="similarity">
    <text evidence="1">Belongs to the enoyl-CoA hydratase/isomerase family.</text>
</comment>
<accession>A0ABX1GBY9</accession>
<dbReference type="PANTHER" id="PTHR43149">
    <property type="entry name" value="ENOYL-COA HYDRATASE"/>
    <property type="match status" value="1"/>
</dbReference>
<keyword evidence="3" id="KW-1185">Reference proteome</keyword>
<dbReference type="InterPro" id="IPR045002">
    <property type="entry name" value="Ech1-like"/>
</dbReference>
<comment type="caution">
    <text evidence="2">The sequence shown here is derived from an EMBL/GenBank/DDBJ whole genome shotgun (WGS) entry which is preliminary data.</text>
</comment>
<dbReference type="SUPFAM" id="SSF52096">
    <property type="entry name" value="ClpP/crotonase"/>
    <property type="match status" value="1"/>
</dbReference>
<dbReference type="Pfam" id="PF00378">
    <property type="entry name" value="ECH_1"/>
    <property type="match status" value="1"/>
</dbReference>
<gene>
    <name evidence="2" type="ORF">HCU74_00715</name>
</gene>
<dbReference type="InterPro" id="IPR001753">
    <property type="entry name" value="Enoyl-CoA_hydra/iso"/>
</dbReference>
<name>A0ABX1GBY9_9GAMM</name>
<evidence type="ECO:0000313" key="2">
    <source>
        <dbReference type="EMBL" id="NKI15927.1"/>
    </source>
</evidence>
<dbReference type="Gene3D" id="1.10.12.10">
    <property type="entry name" value="Lyase 2-enoyl-coa Hydratase, Chain A, domain 2"/>
    <property type="match status" value="1"/>
</dbReference>
<dbReference type="EMBL" id="JAAWWK010000001">
    <property type="protein sequence ID" value="NKI15927.1"/>
    <property type="molecule type" value="Genomic_DNA"/>
</dbReference>
<evidence type="ECO:0000313" key="3">
    <source>
        <dbReference type="Proteomes" id="UP000765845"/>
    </source>
</evidence>
<dbReference type="Proteomes" id="UP000765845">
    <property type="component" value="Unassembled WGS sequence"/>
</dbReference>
<dbReference type="InterPro" id="IPR014748">
    <property type="entry name" value="Enoyl-CoA_hydra_C"/>
</dbReference>
<dbReference type="InterPro" id="IPR029045">
    <property type="entry name" value="ClpP/crotonase-like_dom_sf"/>
</dbReference>
<dbReference type="RefSeq" id="WP_168448481.1">
    <property type="nucleotide sequence ID" value="NZ_JAAWWK010000001.1"/>
</dbReference>
<dbReference type="Gene3D" id="3.90.226.10">
    <property type="entry name" value="2-enoyl-CoA Hydratase, Chain A, domain 1"/>
    <property type="match status" value="1"/>
</dbReference>
<organism evidence="2 3">
    <name type="scientific">Spongiibacter thalassae</name>
    <dbReference type="NCBI Taxonomy" id="2721624"/>
    <lineage>
        <taxon>Bacteria</taxon>
        <taxon>Pseudomonadati</taxon>
        <taxon>Pseudomonadota</taxon>
        <taxon>Gammaproteobacteria</taxon>
        <taxon>Cellvibrionales</taxon>
        <taxon>Spongiibacteraceae</taxon>
        <taxon>Spongiibacter</taxon>
    </lineage>
</organism>
<evidence type="ECO:0000256" key="1">
    <source>
        <dbReference type="ARBA" id="ARBA00005254"/>
    </source>
</evidence>
<protein>
    <submittedName>
        <fullName evidence="2">Enoyl-CoA hydratase</fullName>
    </submittedName>
</protein>
<dbReference type="CDD" id="cd06558">
    <property type="entry name" value="crotonase-like"/>
    <property type="match status" value="1"/>
</dbReference>
<sequence length="284" mass="31573">MMLKDNYECFEVTISDKVAHIVLSRPKAMNSMNKAFWNDLPQIIQAIDRGALARVIVISAQGKHFTAGMDLSIFAGDDLTSAEQHDQYISADIFRNNVKRIQHSFNVIEEARMPVLMACQGGVVGGGIDMICAGDIRWCTSDAFFCVQETNIAMTADVGTFPRLQRYVSEGWVKQMAYTGERISAEKAREIGLVNEVFESHEQMLTHVMGIASEIARKSPLAVTGCKTLINYGRDHSTSDTLDYIGVWNAGMLAQSHMQEAFTASMEKREAVFPELGKIRDTAF</sequence>
<proteinExistence type="inferred from homology"/>
<reference evidence="2 3" key="1">
    <citation type="submission" date="2020-04" db="EMBL/GenBank/DDBJ databases">
        <authorList>
            <person name="Yoon J."/>
        </authorList>
    </citation>
    <scope>NUCLEOTIDE SEQUENCE [LARGE SCALE GENOMIC DNA]</scope>
    <source>
        <strain evidence="2 3">KMU-166</strain>
    </source>
</reference>